<reference evidence="2" key="1">
    <citation type="journal article" date="2023" name="Commun. Biol.">
        <title>Genome analysis of Parmales, the sister group of diatoms, reveals the evolutionary specialization of diatoms from phago-mixotrophs to photoautotrophs.</title>
        <authorList>
            <person name="Ban H."/>
            <person name="Sato S."/>
            <person name="Yoshikawa S."/>
            <person name="Yamada K."/>
            <person name="Nakamura Y."/>
            <person name="Ichinomiya M."/>
            <person name="Sato N."/>
            <person name="Blanc-Mathieu R."/>
            <person name="Endo H."/>
            <person name="Kuwata A."/>
            <person name="Ogata H."/>
        </authorList>
    </citation>
    <scope>NUCLEOTIDE SEQUENCE [LARGE SCALE GENOMIC DNA]</scope>
    <source>
        <strain evidence="2">NIES 3701</strain>
    </source>
</reference>
<name>A0A9W7EFI1_9STRA</name>
<keyword evidence="2" id="KW-1185">Reference proteome</keyword>
<dbReference type="Proteomes" id="UP001165085">
    <property type="component" value="Unassembled WGS sequence"/>
</dbReference>
<dbReference type="AlphaFoldDB" id="A0A9W7EFI1"/>
<organism evidence="1 2">
    <name type="scientific">Triparma strigata</name>
    <dbReference type="NCBI Taxonomy" id="1606541"/>
    <lineage>
        <taxon>Eukaryota</taxon>
        <taxon>Sar</taxon>
        <taxon>Stramenopiles</taxon>
        <taxon>Ochrophyta</taxon>
        <taxon>Bolidophyceae</taxon>
        <taxon>Parmales</taxon>
        <taxon>Triparmaceae</taxon>
        <taxon>Triparma</taxon>
    </lineage>
</organism>
<gene>
    <name evidence="1" type="ORF">TrST_g9454</name>
</gene>
<sequence length="254" mass="29106">MAELTDSVLTSHGIRISPGHNWEDSCEILKAARKDDSPLTSARPDFQTFTSLFDALNSSPGFTYVVQRSKEEDWEKANFLKDIDVVVNDFYLFKSLTGGRSVNRVISVEMGQNGVQQMVKVMGNEKAFDVRFFGDDFIDERWERDILTRRILDEHCGGEGKAKCSCYIPSLEDQLVYELYYVTYNKPEKLQGKMGFLRDLKNKLDNQMEGVRDLDLDSGESRAKFVDTFMKKHGYTYTRPQDTSVALKGPRFPD</sequence>
<dbReference type="EMBL" id="BRXY01000195">
    <property type="protein sequence ID" value="GMH76115.1"/>
    <property type="molecule type" value="Genomic_DNA"/>
</dbReference>
<comment type="caution">
    <text evidence="1">The sequence shown here is derived from an EMBL/GenBank/DDBJ whole genome shotgun (WGS) entry which is preliminary data.</text>
</comment>
<proteinExistence type="predicted"/>
<accession>A0A9W7EFI1</accession>
<evidence type="ECO:0000313" key="1">
    <source>
        <dbReference type="EMBL" id="GMH76115.1"/>
    </source>
</evidence>
<protein>
    <submittedName>
        <fullName evidence="1">Uncharacterized protein</fullName>
    </submittedName>
</protein>
<evidence type="ECO:0000313" key="2">
    <source>
        <dbReference type="Proteomes" id="UP001165085"/>
    </source>
</evidence>